<dbReference type="EMBL" id="JALZ01000063">
    <property type="protein sequence ID" value="ETX11995.1"/>
    <property type="molecule type" value="Genomic_DNA"/>
</dbReference>
<sequence>MDIAQTMSSWWQAVRDRTEPIEWPNDEGVDVFEFVEEVEQGPVRLNSSTFIDLSEQSAETSGSGTYTFGVDRSGEVWNFQTGLDLNGSDGGKLNMFSEIEMDLTPGARAISASLHISSRSDGRDASDTPSGPVSFSTGFDFDYL</sequence>
<dbReference type="Proteomes" id="UP000022447">
    <property type="component" value="Unassembled WGS sequence"/>
</dbReference>
<dbReference type="RefSeq" id="WP_037267105.1">
    <property type="nucleotide sequence ID" value="NZ_JALZ01000063.1"/>
</dbReference>
<keyword evidence="2" id="KW-1185">Reference proteome</keyword>
<dbReference type="AlphaFoldDB" id="X7E838"/>
<organism evidence="1 2">
    <name type="scientific">Roseivivax halodurans JCM 10272</name>
    <dbReference type="NCBI Taxonomy" id="1449350"/>
    <lineage>
        <taxon>Bacteria</taxon>
        <taxon>Pseudomonadati</taxon>
        <taxon>Pseudomonadota</taxon>
        <taxon>Alphaproteobacteria</taxon>
        <taxon>Rhodobacterales</taxon>
        <taxon>Roseobacteraceae</taxon>
        <taxon>Roseivivax</taxon>
    </lineage>
</organism>
<accession>X7E838</accession>
<comment type="caution">
    <text evidence="1">The sequence shown here is derived from an EMBL/GenBank/DDBJ whole genome shotgun (WGS) entry which is preliminary data.</text>
</comment>
<protein>
    <submittedName>
        <fullName evidence="1">Uncharacterized protein</fullName>
    </submittedName>
</protein>
<proteinExistence type="predicted"/>
<evidence type="ECO:0000313" key="2">
    <source>
        <dbReference type="Proteomes" id="UP000022447"/>
    </source>
</evidence>
<name>X7E838_9RHOB</name>
<dbReference type="STRING" id="1449350.OCH239_18765"/>
<evidence type="ECO:0000313" key="1">
    <source>
        <dbReference type="EMBL" id="ETX11995.1"/>
    </source>
</evidence>
<gene>
    <name evidence="1" type="ORF">OCH239_18765</name>
</gene>
<reference evidence="1 2" key="1">
    <citation type="submission" date="2014-01" db="EMBL/GenBank/DDBJ databases">
        <title>Roseivivax halodurans JCM 10272 Genome Sequencing.</title>
        <authorList>
            <person name="Lai Q."/>
            <person name="Li G."/>
            <person name="Shao Z."/>
        </authorList>
    </citation>
    <scope>NUCLEOTIDE SEQUENCE [LARGE SCALE GENOMIC DNA]</scope>
    <source>
        <strain evidence="1 2">JCM 10272</strain>
    </source>
</reference>